<dbReference type="RefSeq" id="WP_184300589.1">
    <property type="nucleotide sequence ID" value="NZ_JACHLP010000005.1"/>
</dbReference>
<accession>A0A840L856</accession>
<gene>
    <name evidence="1" type="ORF">HNP55_002906</name>
</gene>
<dbReference type="EMBL" id="JACHLP010000005">
    <property type="protein sequence ID" value="MBB4844370.1"/>
    <property type="molecule type" value="Genomic_DNA"/>
</dbReference>
<dbReference type="Proteomes" id="UP000562027">
    <property type="component" value="Unassembled WGS sequence"/>
</dbReference>
<evidence type="ECO:0000313" key="2">
    <source>
        <dbReference type="Proteomes" id="UP000562027"/>
    </source>
</evidence>
<comment type="caution">
    <text evidence="1">The sequence shown here is derived from an EMBL/GenBank/DDBJ whole genome shotgun (WGS) entry which is preliminary data.</text>
</comment>
<sequence length="223" mass="24878">MVNVTLNTEQQLYVLDHGRGYSCFGFANAHDHANQMAERLKRPDLAFGEADFGTLSGYQKYLAAVEAWGKSLLSRKTYFDPATDPKAARVLERCREANAKVRLILGDTATARTWLDEHDVVGRIGRSTGTLKVPLLIEPGADGGIAILTAYLLAIIDWESGEFLFRHPRYRAPDLLIRPGEDADRPWEVLHDEQVVACFPDIGKAGAYVAFMRGETVEPRIFQ</sequence>
<name>A0A840L856_9BURK</name>
<evidence type="ECO:0000313" key="1">
    <source>
        <dbReference type="EMBL" id="MBB4844370.1"/>
    </source>
</evidence>
<keyword evidence="2" id="KW-1185">Reference proteome</keyword>
<protein>
    <submittedName>
        <fullName evidence="1">Uncharacterized protein</fullName>
    </submittedName>
</protein>
<organism evidence="1 2">
    <name type="scientific">Roseateles oligotrophus</name>
    <dbReference type="NCBI Taxonomy" id="1769250"/>
    <lineage>
        <taxon>Bacteria</taxon>
        <taxon>Pseudomonadati</taxon>
        <taxon>Pseudomonadota</taxon>
        <taxon>Betaproteobacteria</taxon>
        <taxon>Burkholderiales</taxon>
        <taxon>Sphaerotilaceae</taxon>
        <taxon>Roseateles</taxon>
    </lineage>
</organism>
<dbReference type="AlphaFoldDB" id="A0A840L856"/>
<proteinExistence type="predicted"/>
<reference evidence="1 2" key="1">
    <citation type="submission" date="2020-08" db="EMBL/GenBank/DDBJ databases">
        <title>Functional genomics of gut bacteria from endangered species of beetles.</title>
        <authorList>
            <person name="Carlos-Shanley C."/>
        </authorList>
    </citation>
    <scope>NUCLEOTIDE SEQUENCE [LARGE SCALE GENOMIC DNA]</scope>
    <source>
        <strain evidence="1 2">S00239</strain>
    </source>
</reference>